<dbReference type="Proteomes" id="UP001583280">
    <property type="component" value="Unassembled WGS sequence"/>
</dbReference>
<name>A0ABR3YUE8_9PEZI</name>
<feature type="chain" id="PRO_5045596140" evidence="1">
    <location>
        <begin position="19"/>
        <end position="213"/>
    </location>
</feature>
<comment type="caution">
    <text evidence="2">The sequence shown here is derived from an EMBL/GenBank/DDBJ whole genome shotgun (WGS) entry which is preliminary data.</text>
</comment>
<evidence type="ECO:0000256" key="1">
    <source>
        <dbReference type="SAM" id="SignalP"/>
    </source>
</evidence>
<accession>A0ABR3YUE8</accession>
<keyword evidence="1" id="KW-0732">Signal</keyword>
<feature type="signal peptide" evidence="1">
    <location>
        <begin position="1"/>
        <end position="18"/>
    </location>
</feature>
<evidence type="ECO:0000313" key="2">
    <source>
        <dbReference type="EMBL" id="KAL1892014.1"/>
    </source>
</evidence>
<reference evidence="2 3" key="1">
    <citation type="journal article" date="2024" name="IMA Fungus">
        <title>IMA Genome - F19 : A genome assembly and annotation guide to empower mycologists, including annotated draft genome sequences of Ceratocystis pirilliformis, Diaporthe australafricana, Fusarium ophioides, Paecilomyces lecythidis, and Sporothrix stenoceras.</title>
        <authorList>
            <person name="Aylward J."/>
            <person name="Wilson A.M."/>
            <person name="Visagie C.M."/>
            <person name="Spraker J."/>
            <person name="Barnes I."/>
            <person name="Buitendag C."/>
            <person name="Ceriani C."/>
            <person name="Del Mar Angel L."/>
            <person name="du Plessis D."/>
            <person name="Fuchs T."/>
            <person name="Gasser K."/>
            <person name="Kramer D."/>
            <person name="Li W."/>
            <person name="Munsamy K."/>
            <person name="Piso A."/>
            <person name="Price J.L."/>
            <person name="Sonnekus B."/>
            <person name="Thomas C."/>
            <person name="van der Nest A."/>
            <person name="van Dijk A."/>
            <person name="van Heerden A."/>
            <person name="van Vuuren N."/>
            <person name="Yilmaz N."/>
            <person name="Duong T.A."/>
            <person name="van der Merwe N.A."/>
            <person name="Wingfield M.J."/>
            <person name="Wingfield B.D."/>
        </authorList>
    </citation>
    <scope>NUCLEOTIDE SEQUENCE [LARGE SCALE GENOMIC DNA]</scope>
    <source>
        <strain evidence="2 3">CMW 12675</strain>
    </source>
</reference>
<evidence type="ECO:0000313" key="3">
    <source>
        <dbReference type="Proteomes" id="UP001583280"/>
    </source>
</evidence>
<protein>
    <submittedName>
        <fullName evidence="2">Uncharacterized protein</fullName>
    </submittedName>
</protein>
<proteinExistence type="predicted"/>
<keyword evidence="3" id="KW-1185">Reference proteome</keyword>
<organism evidence="2 3">
    <name type="scientific">Ceratocystis pirilliformis</name>
    <dbReference type="NCBI Taxonomy" id="259994"/>
    <lineage>
        <taxon>Eukaryota</taxon>
        <taxon>Fungi</taxon>
        <taxon>Dikarya</taxon>
        <taxon>Ascomycota</taxon>
        <taxon>Pezizomycotina</taxon>
        <taxon>Sordariomycetes</taxon>
        <taxon>Hypocreomycetidae</taxon>
        <taxon>Microascales</taxon>
        <taxon>Ceratocystidaceae</taxon>
        <taxon>Ceratocystis</taxon>
    </lineage>
</organism>
<sequence length="213" mass="23925">MHFLSTLALALSALGVQAGTVLQDHGYSITRTNGGNYMVFSSRYDDRMTPVSTITVDSQYKIASISALFNHLEVADENNMSLSAIFDVICDLEQTLPKWTNFVVFDKVDVPTSKLANDYRRSHDIEPFETFEVVSGSEGWKSFLETPYYKSLQELMPEKAGDVKKIIFKSVQDGGYWAKNPKMVTRMFFSFLANSGPYDDPEVALAEVNGWGR</sequence>
<dbReference type="EMBL" id="JAWDJO010000141">
    <property type="protein sequence ID" value="KAL1892014.1"/>
    <property type="molecule type" value="Genomic_DNA"/>
</dbReference>
<gene>
    <name evidence="2" type="ORF">Cpir12675_004736</name>
</gene>